<evidence type="ECO:0000256" key="10">
    <source>
        <dbReference type="SAM" id="Phobius"/>
    </source>
</evidence>
<gene>
    <name evidence="12" type="ORF">H0H81_002022</name>
</gene>
<evidence type="ECO:0000256" key="5">
    <source>
        <dbReference type="ARBA" id="ARBA00022737"/>
    </source>
</evidence>
<evidence type="ECO:0000313" key="12">
    <source>
        <dbReference type="EMBL" id="KAG5649793.1"/>
    </source>
</evidence>
<feature type="transmembrane region" description="Helical" evidence="10">
    <location>
        <begin position="309"/>
        <end position="327"/>
    </location>
</feature>
<proteinExistence type="predicted"/>
<evidence type="ECO:0000256" key="8">
    <source>
        <dbReference type="ARBA" id="ARBA00022989"/>
    </source>
</evidence>
<dbReference type="GO" id="GO:0005524">
    <property type="term" value="F:ATP binding"/>
    <property type="evidence" value="ECO:0007669"/>
    <property type="project" value="UniProtKB-KW"/>
</dbReference>
<dbReference type="Pfam" id="PF00664">
    <property type="entry name" value="ABC_membrane"/>
    <property type="match status" value="1"/>
</dbReference>
<evidence type="ECO:0000256" key="1">
    <source>
        <dbReference type="ARBA" id="ARBA00004128"/>
    </source>
</evidence>
<keyword evidence="13" id="KW-1185">Reference proteome</keyword>
<feature type="transmembrane region" description="Helical" evidence="10">
    <location>
        <begin position="174"/>
        <end position="195"/>
    </location>
</feature>
<evidence type="ECO:0000256" key="4">
    <source>
        <dbReference type="ARBA" id="ARBA00022692"/>
    </source>
</evidence>
<evidence type="ECO:0000256" key="6">
    <source>
        <dbReference type="ARBA" id="ARBA00022741"/>
    </source>
</evidence>
<dbReference type="CDD" id="cd18595">
    <property type="entry name" value="ABC_6TM_MRP1_2_3_6_D1_like"/>
    <property type="match status" value="1"/>
</dbReference>
<comment type="subcellular location">
    <subcellularLocation>
        <location evidence="1">Vacuole membrane</location>
        <topology evidence="1">Multi-pass membrane protein</topology>
    </subcellularLocation>
</comment>
<protein>
    <recommendedName>
        <fullName evidence="11">ABC transmembrane type-1 domain-containing protein</fullName>
    </recommendedName>
</protein>
<dbReference type="InterPro" id="IPR050173">
    <property type="entry name" value="ABC_transporter_C-like"/>
</dbReference>
<dbReference type="PROSITE" id="PS50929">
    <property type="entry name" value="ABC_TM1F"/>
    <property type="match status" value="1"/>
</dbReference>
<keyword evidence="5" id="KW-0677">Repeat</keyword>
<evidence type="ECO:0000256" key="3">
    <source>
        <dbReference type="ARBA" id="ARBA00022554"/>
    </source>
</evidence>
<organism evidence="12 13">
    <name type="scientific">Sphagnurus paluster</name>
    <dbReference type="NCBI Taxonomy" id="117069"/>
    <lineage>
        <taxon>Eukaryota</taxon>
        <taxon>Fungi</taxon>
        <taxon>Dikarya</taxon>
        <taxon>Basidiomycota</taxon>
        <taxon>Agaricomycotina</taxon>
        <taxon>Agaricomycetes</taxon>
        <taxon>Agaricomycetidae</taxon>
        <taxon>Agaricales</taxon>
        <taxon>Tricholomatineae</taxon>
        <taxon>Lyophyllaceae</taxon>
        <taxon>Sphagnurus</taxon>
    </lineage>
</organism>
<evidence type="ECO:0000256" key="7">
    <source>
        <dbReference type="ARBA" id="ARBA00022840"/>
    </source>
</evidence>
<evidence type="ECO:0000313" key="13">
    <source>
        <dbReference type="Proteomes" id="UP000717328"/>
    </source>
</evidence>
<evidence type="ECO:0000256" key="2">
    <source>
        <dbReference type="ARBA" id="ARBA00022448"/>
    </source>
</evidence>
<dbReference type="Proteomes" id="UP000717328">
    <property type="component" value="Unassembled WGS sequence"/>
</dbReference>
<keyword evidence="6" id="KW-0547">Nucleotide-binding</keyword>
<dbReference type="InterPro" id="IPR011527">
    <property type="entry name" value="ABC1_TM_dom"/>
</dbReference>
<dbReference type="GO" id="GO:0000329">
    <property type="term" value="C:fungal-type vacuole membrane"/>
    <property type="evidence" value="ECO:0007669"/>
    <property type="project" value="UniProtKB-ARBA"/>
</dbReference>
<keyword evidence="2" id="KW-0813">Transport</keyword>
<dbReference type="AlphaFoldDB" id="A0A9P7GGV9"/>
<dbReference type="GO" id="GO:0140359">
    <property type="term" value="F:ABC-type transporter activity"/>
    <property type="evidence" value="ECO:0007669"/>
    <property type="project" value="InterPro"/>
</dbReference>
<feature type="transmembrane region" description="Helical" evidence="10">
    <location>
        <begin position="201"/>
        <end position="224"/>
    </location>
</feature>
<feature type="transmembrane region" description="Helical" evidence="10">
    <location>
        <begin position="271"/>
        <end position="297"/>
    </location>
</feature>
<evidence type="ECO:0000259" key="11">
    <source>
        <dbReference type="PROSITE" id="PS50929"/>
    </source>
</evidence>
<sequence>MKKGATQFITESDLPSLRTKDESKNLGNDLEKALEEHTLWKALFVAYGGPYAYAAFLKAIQDCLAFLQPQLLRWLLAYISWYQSARFGKSGGSNVPSNLQGFAIAALMFIASVIQTITLNQYFQRTFETGMRVRAGLVNAIYAKSIVLSNDERTRASGDIVNLMSVDATRLQDLCTYGLIALSGPLQITLAFISLYDLLGWAAFVGVGIMIFSIPLNTFIARVLKRMQEQQMKNRDKRTRLMSELLANIKSFVRKISETRNNQELKMLRKIGVVTAFNMALWSGIPLLVAFSSFATAAVVSSKPLTPDIIFPAISLFMLLQFPLAMFSQVTSNIIEAIISVKRLSDFLNARELQPDARKLINNPVLDRGDVVLSIEDADFSWDADAAQPTLEGLNLTIKKGELVGVFGRVGAGKVIPFDEHSYSDWD</sequence>
<dbReference type="EMBL" id="JABCKI010000702">
    <property type="protein sequence ID" value="KAG5649793.1"/>
    <property type="molecule type" value="Genomic_DNA"/>
</dbReference>
<dbReference type="Gene3D" id="3.40.50.300">
    <property type="entry name" value="P-loop containing nucleotide triphosphate hydrolases"/>
    <property type="match status" value="1"/>
</dbReference>
<dbReference type="InterPro" id="IPR036640">
    <property type="entry name" value="ABC1_TM_sf"/>
</dbReference>
<dbReference type="SUPFAM" id="SSF90123">
    <property type="entry name" value="ABC transporter transmembrane region"/>
    <property type="match status" value="1"/>
</dbReference>
<dbReference type="SUPFAM" id="SSF52540">
    <property type="entry name" value="P-loop containing nucleoside triphosphate hydrolases"/>
    <property type="match status" value="1"/>
</dbReference>
<reference evidence="12" key="2">
    <citation type="submission" date="2021-10" db="EMBL/GenBank/DDBJ databases">
        <title>Phylogenomics reveals ancestral predisposition of the termite-cultivated fungus Termitomyces towards a domesticated lifestyle.</title>
        <authorList>
            <person name="Auxier B."/>
            <person name="Grum-Grzhimaylo A."/>
            <person name="Cardenas M.E."/>
            <person name="Lodge J.D."/>
            <person name="Laessoe T."/>
            <person name="Pedersen O."/>
            <person name="Smith M.E."/>
            <person name="Kuyper T.W."/>
            <person name="Franco-Molano E.A."/>
            <person name="Baroni T.J."/>
            <person name="Aanen D.K."/>
        </authorList>
    </citation>
    <scope>NUCLEOTIDE SEQUENCE</scope>
    <source>
        <strain evidence="12">D49</strain>
    </source>
</reference>
<keyword evidence="7" id="KW-0067">ATP-binding</keyword>
<keyword evidence="8 10" id="KW-1133">Transmembrane helix</keyword>
<keyword evidence="4 10" id="KW-0812">Transmembrane</keyword>
<feature type="transmembrane region" description="Helical" evidence="10">
    <location>
        <begin position="102"/>
        <end position="123"/>
    </location>
</feature>
<dbReference type="FunFam" id="1.20.1560.10:FF:000020">
    <property type="entry name" value="ABC metal ion transporter"/>
    <property type="match status" value="1"/>
</dbReference>
<dbReference type="OrthoDB" id="6500128at2759"/>
<comment type="caution">
    <text evidence="12">The sequence shown here is derived from an EMBL/GenBank/DDBJ whole genome shotgun (WGS) entry which is preliminary data.</text>
</comment>
<feature type="domain" description="ABC transmembrane type-1" evidence="11">
    <location>
        <begin position="54"/>
        <end position="336"/>
    </location>
</feature>
<feature type="transmembrane region" description="Helical" evidence="10">
    <location>
        <begin position="38"/>
        <end position="56"/>
    </location>
</feature>
<keyword evidence="3" id="KW-0926">Vacuole</keyword>
<evidence type="ECO:0000256" key="9">
    <source>
        <dbReference type="ARBA" id="ARBA00023136"/>
    </source>
</evidence>
<name>A0A9P7GGV9_9AGAR</name>
<reference evidence="12" key="1">
    <citation type="submission" date="2021-02" db="EMBL/GenBank/DDBJ databases">
        <authorList>
            <person name="Nieuwenhuis M."/>
            <person name="Van De Peppel L.J.J."/>
        </authorList>
    </citation>
    <scope>NUCLEOTIDE SEQUENCE</scope>
    <source>
        <strain evidence="12">D49</strain>
    </source>
</reference>
<dbReference type="PANTHER" id="PTHR24223">
    <property type="entry name" value="ATP-BINDING CASSETTE SUB-FAMILY C"/>
    <property type="match status" value="1"/>
</dbReference>
<accession>A0A9P7GGV9</accession>
<dbReference type="InterPro" id="IPR027417">
    <property type="entry name" value="P-loop_NTPase"/>
</dbReference>
<dbReference type="Gene3D" id="1.20.1560.10">
    <property type="entry name" value="ABC transporter type 1, transmembrane domain"/>
    <property type="match status" value="1"/>
</dbReference>
<keyword evidence="9 10" id="KW-0472">Membrane</keyword>
<dbReference type="PANTHER" id="PTHR24223:SF443">
    <property type="entry name" value="MULTIDRUG-RESISTANCE LIKE PROTEIN 1, ISOFORM I"/>
    <property type="match status" value="1"/>
</dbReference>